<dbReference type="GO" id="GO:0046983">
    <property type="term" value="F:protein dimerization activity"/>
    <property type="evidence" value="ECO:0007669"/>
    <property type="project" value="InterPro"/>
</dbReference>
<accession>A0A835P8X4</accession>
<dbReference type="AlphaFoldDB" id="A0A835P8X4"/>
<comment type="similarity">
    <text evidence="2">Belongs to the bHLH protein family.</text>
</comment>
<dbReference type="PROSITE" id="PS50888">
    <property type="entry name" value="BHLH"/>
    <property type="match status" value="1"/>
</dbReference>
<organism evidence="10 11">
    <name type="scientific">Vanilla planifolia</name>
    <name type="common">Vanilla</name>
    <dbReference type="NCBI Taxonomy" id="51239"/>
    <lineage>
        <taxon>Eukaryota</taxon>
        <taxon>Viridiplantae</taxon>
        <taxon>Streptophyta</taxon>
        <taxon>Embryophyta</taxon>
        <taxon>Tracheophyta</taxon>
        <taxon>Spermatophyta</taxon>
        <taxon>Magnoliopsida</taxon>
        <taxon>Liliopsida</taxon>
        <taxon>Asparagales</taxon>
        <taxon>Orchidaceae</taxon>
        <taxon>Vanilloideae</taxon>
        <taxon>Vanilleae</taxon>
        <taxon>Vanilla</taxon>
    </lineage>
</organism>
<evidence type="ECO:0000256" key="6">
    <source>
        <dbReference type="ARBA" id="ARBA00023242"/>
    </source>
</evidence>
<dbReference type="Proteomes" id="UP000636800">
    <property type="component" value="Unassembled WGS sequence"/>
</dbReference>
<keyword evidence="5" id="KW-0804">Transcription</keyword>
<dbReference type="InterPro" id="IPR036638">
    <property type="entry name" value="HLH_DNA-bd_sf"/>
</dbReference>
<dbReference type="Gene3D" id="4.10.280.10">
    <property type="entry name" value="Helix-loop-helix DNA-binding domain"/>
    <property type="match status" value="1"/>
</dbReference>
<gene>
    <name evidence="10" type="ORF">HPP92_027710</name>
    <name evidence="9" type="ORF">HPP92_027747</name>
</gene>
<dbReference type="EMBL" id="JADCNL010000289">
    <property type="protein sequence ID" value="KAG0448684.1"/>
    <property type="molecule type" value="Genomic_DNA"/>
</dbReference>
<dbReference type="OrthoDB" id="675169at2759"/>
<dbReference type="SUPFAM" id="SSF47459">
    <property type="entry name" value="HLH, helix-loop-helix DNA-binding domain"/>
    <property type="match status" value="1"/>
</dbReference>
<reference evidence="11 12" key="1">
    <citation type="journal article" date="2020" name="Nat. Food">
        <title>A phased Vanilla planifolia genome enables genetic improvement of flavour and production.</title>
        <authorList>
            <person name="Hasing T."/>
            <person name="Tang H."/>
            <person name="Brym M."/>
            <person name="Khazi F."/>
            <person name="Huang T."/>
            <person name="Chambers A.H."/>
        </authorList>
    </citation>
    <scope>NUCLEOTIDE SEQUENCE [LARGE SCALE GENOMIC DNA]</scope>
    <source>
        <tissue evidence="10">Leaf</tissue>
    </source>
</reference>
<dbReference type="GO" id="GO:0000978">
    <property type="term" value="F:RNA polymerase II cis-regulatory region sequence-specific DNA binding"/>
    <property type="evidence" value="ECO:0007669"/>
    <property type="project" value="TreeGrafter"/>
</dbReference>
<evidence type="ECO:0000256" key="3">
    <source>
        <dbReference type="ARBA" id="ARBA00023015"/>
    </source>
</evidence>
<keyword evidence="6" id="KW-0539">Nucleus</keyword>
<comment type="caution">
    <text evidence="10">The sequence shown here is derived from an EMBL/GenBank/DDBJ whole genome shotgun (WGS) entry which is preliminary data.</text>
</comment>
<evidence type="ECO:0000313" key="10">
    <source>
        <dbReference type="EMBL" id="KAG0448684.1"/>
    </source>
</evidence>
<dbReference type="InterPro" id="IPR011598">
    <property type="entry name" value="bHLH_dom"/>
</dbReference>
<evidence type="ECO:0000256" key="2">
    <source>
        <dbReference type="ARBA" id="ARBA00005510"/>
    </source>
</evidence>
<evidence type="ECO:0000313" key="11">
    <source>
        <dbReference type="Proteomes" id="UP000636800"/>
    </source>
</evidence>
<dbReference type="EMBL" id="JADCNM010000290">
    <property type="protein sequence ID" value="KAG0448599.1"/>
    <property type="molecule type" value="Genomic_DNA"/>
</dbReference>
<protein>
    <recommendedName>
        <fullName evidence="8">BHLH domain-containing protein</fullName>
    </recommendedName>
</protein>
<evidence type="ECO:0000313" key="9">
    <source>
        <dbReference type="EMBL" id="KAG0448599.1"/>
    </source>
</evidence>
<evidence type="ECO:0000256" key="7">
    <source>
        <dbReference type="SAM" id="MobiDB-lite"/>
    </source>
</evidence>
<feature type="region of interest" description="Disordered" evidence="7">
    <location>
        <begin position="62"/>
        <end position="98"/>
    </location>
</feature>
<dbReference type="PANTHER" id="PTHR11969:SF54">
    <property type="entry name" value="MAD-LIKE PROTEIN 1"/>
    <property type="match status" value="1"/>
</dbReference>
<keyword evidence="11" id="KW-1185">Reference proteome</keyword>
<proteinExistence type="inferred from homology"/>
<feature type="domain" description="BHLH" evidence="8">
    <location>
        <begin position="108"/>
        <end position="163"/>
    </location>
</feature>
<evidence type="ECO:0000259" key="8">
    <source>
        <dbReference type="PROSITE" id="PS50888"/>
    </source>
</evidence>
<evidence type="ECO:0000256" key="4">
    <source>
        <dbReference type="ARBA" id="ARBA00023125"/>
    </source>
</evidence>
<dbReference type="GO" id="GO:0000981">
    <property type="term" value="F:DNA-binding transcription factor activity, RNA polymerase II-specific"/>
    <property type="evidence" value="ECO:0007669"/>
    <property type="project" value="TreeGrafter"/>
</dbReference>
<keyword evidence="3" id="KW-0805">Transcription regulation</keyword>
<feature type="compositionally biased region" description="Basic and acidic residues" evidence="7">
    <location>
        <begin position="72"/>
        <end position="89"/>
    </location>
</feature>
<comment type="subcellular location">
    <subcellularLocation>
        <location evidence="1">Nucleus</location>
    </subcellularLocation>
</comment>
<evidence type="ECO:0000313" key="12">
    <source>
        <dbReference type="Proteomes" id="UP000639772"/>
    </source>
</evidence>
<dbReference type="Pfam" id="PF00010">
    <property type="entry name" value="HLH"/>
    <property type="match status" value="1"/>
</dbReference>
<keyword evidence="4" id="KW-0238">DNA-binding</keyword>
<dbReference type="Proteomes" id="UP000639772">
    <property type="component" value="Unassembled WGS sequence"/>
</dbReference>
<dbReference type="GO" id="GO:0005634">
    <property type="term" value="C:nucleus"/>
    <property type="evidence" value="ECO:0007669"/>
    <property type="project" value="UniProtKB-SubCell"/>
</dbReference>
<name>A0A835P8X4_VANPL</name>
<sequence>MALEALVFPHDQYITPSSLSGGEAFHYPFGFDIALHEGASNGLAPGCGGVLGQGGTLNDYHSPPDMSMGDMSVKKKETHANRETEEGQRLRKRPRRSKICKNKAEAESQRMAHIAVERNRRRLINDYLSALRSLMPPSYLNKVSSTLSLARVKGSILIITCTF</sequence>
<evidence type="ECO:0000256" key="1">
    <source>
        <dbReference type="ARBA" id="ARBA00004123"/>
    </source>
</evidence>
<dbReference type="PANTHER" id="PTHR11969">
    <property type="entry name" value="MAX DIMERIZATION, MAD"/>
    <property type="match status" value="1"/>
</dbReference>
<evidence type="ECO:0000256" key="5">
    <source>
        <dbReference type="ARBA" id="ARBA00023163"/>
    </source>
</evidence>